<evidence type="ECO:0000313" key="2">
    <source>
        <dbReference type="EMBL" id="KAG5669976.1"/>
    </source>
</evidence>
<keyword evidence="1" id="KW-0812">Transmembrane</keyword>
<dbReference type="Proteomes" id="UP001107558">
    <property type="component" value="Chromosome 3"/>
</dbReference>
<gene>
    <name evidence="2" type="ORF">PVAND_000265</name>
</gene>
<dbReference type="AlphaFoldDB" id="A0A9J6BJT4"/>
<proteinExistence type="predicted"/>
<accession>A0A9J6BJT4</accession>
<keyword evidence="1" id="KW-1133">Transmembrane helix</keyword>
<keyword evidence="3" id="KW-1185">Reference proteome</keyword>
<feature type="transmembrane region" description="Helical" evidence="1">
    <location>
        <begin position="50"/>
        <end position="72"/>
    </location>
</feature>
<evidence type="ECO:0000256" key="1">
    <source>
        <dbReference type="SAM" id="Phobius"/>
    </source>
</evidence>
<dbReference type="EMBL" id="JADBJN010000003">
    <property type="protein sequence ID" value="KAG5669976.1"/>
    <property type="molecule type" value="Genomic_DNA"/>
</dbReference>
<name>A0A9J6BJT4_POLVA</name>
<keyword evidence="1" id="KW-0472">Membrane</keyword>
<evidence type="ECO:0000313" key="3">
    <source>
        <dbReference type="Proteomes" id="UP001107558"/>
    </source>
</evidence>
<comment type="caution">
    <text evidence="2">The sequence shown here is derived from an EMBL/GenBank/DDBJ whole genome shotgun (WGS) entry which is preliminary data.</text>
</comment>
<feature type="transmembrane region" description="Helical" evidence="1">
    <location>
        <begin position="117"/>
        <end position="137"/>
    </location>
</feature>
<organism evidence="2 3">
    <name type="scientific">Polypedilum vanderplanki</name>
    <name type="common">Sleeping chironomid midge</name>
    <dbReference type="NCBI Taxonomy" id="319348"/>
    <lineage>
        <taxon>Eukaryota</taxon>
        <taxon>Metazoa</taxon>
        <taxon>Ecdysozoa</taxon>
        <taxon>Arthropoda</taxon>
        <taxon>Hexapoda</taxon>
        <taxon>Insecta</taxon>
        <taxon>Pterygota</taxon>
        <taxon>Neoptera</taxon>
        <taxon>Endopterygota</taxon>
        <taxon>Diptera</taxon>
        <taxon>Nematocera</taxon>
        <taxon>Chironomoidea</taxon>
        <taxon>Chironomidae</taxon>
        <taxon>Chironominae</taxon>
        <taxon>Polypedilum</taxon>
        <taxon>Polypedilum</taxon>
    </lineage>
</organism>
<protein>
    <submittedName>
        <fullName evidence="2">Uncharacterized protein</fullName>
    </submittedName>
</protein>
<reference evidence="2" key="1">
    <citation type="submission" date="2021-03" db="EMBL/GenBank/DDBJ databases">
        <title>Chromosome level genome of the anhydrobiotic midge Polypedilum vanderplanki.</title>
        <authorList>
            <person name="Yoshida Y."/>
            <person name="Kikawada T."/>
            <person name="Gusev O."/>
        </authorList>
    </citation>
    <scope>NUCLEOTIDE SEQUENCE</scope>
    <source>
        <strain evidence="2">NIAS01</strain>
        <tissue evidence="2">Whole body or cell culture</tissue>
    </source>
</reference>
<feature type="transmembrane region" description="Helical" evidence="1">
    <location>
        <begin position="84"/>
        <end position="105"/>
    </location>
</feature>
<sequence length="162" mass="18567">MINVQKFLICMSLELGGQIIGWIHLLNILFWLIYFSYIGFYLITHTLALAMIYAILLLVVIFYMKLCVDLIIGVKKHDINRIACFRKTVMLTGVMLLLSLSWIILTVRKEAFPVPKISLIISNVIALLIEIYCYIVLDSLHQKIQDMLPPVTFICTPSTTSE</sequence>
<feature type="transmembrane region" description="Helical" evidence="1">
    <location>
        <begin position="21"/>
        <end position="44"/>
    </location>
</feature>